<keyword evidence="2 9" id="KW-0813">Transport</keyword>
<dbReference type="PANTHER" id="PTHR14083:SF0">
    <property type="entry name" value="YIP1D-INTERACTING FACTOR 1, ISOFORM C"/>
    <property type="match status" value="1"/>
</dbReference>
<dbReference type="AlphaFoldDB" id="A0A9W8NSQ9"/>
<evidence type="ECO:0000256" key="4">
    <source>
        <dbReference type="ARBA" id="ARBA00022824"/>
    </source>
</evidence>
<comment type="similarity">
    <text evidence="1 9">Belongs to the YIF1 family.</text>
</comment>
<dbReference type="GO" id="GO:0006888">
    <property type="term" value="P:endoplasmic reticulum to Golgi vesicle-mediated transport"/>
    <property type="evidence" value="ECO:0007669"/>
    <property type="project" value="UniProtKB-UniRule"/>
</dbReference>
<feature type="transmembrane region" description="Helical" evidence="9">
    <location>
        <begin position="287"/>
        <end position="305"/>
    </location>
</feature>
<feature type="compositionally biased region" description="Pro residues" evidence="10">
    <location>
        <begin position="1"/>
        <end position="25"/>
    </location>
</feature>
<evidence type="ECO:0000256" key="5">
    <source>
        <dbReference type="ARBA" id="ARBA00022927"/>
    </source>
</evidence>
<dbReference type="GO" id="GO:0000139">
    <property type="term" value="C:Golgi membrane"/>
    <property type="evidence" value="ECO:0007669"/>
    <property type="project" value="UniProtKB-SubCell"/>
</dbReference>
<feature type="compositionally biased region" description="Low complexity" evidence="10">
    <location>
        <begin position="38"/>
        <end position="74"/>
    </location>
</feature>
<dbReference type="EMBL" id="JANVFU010000015">
    <property type="protein sequence ID" value="KAJ3740090.1"/>
    <property type="molecule type" value="Genomic_DNA"/>
</dbReference>
<gene>
    <name evidence="11" type="ORF">DFH05DRAFT_1537593</name>
</gene>
<evidence type="ECO:0000313" key="11">
    <source>
        <dbReference type="EMBL" id="KAJ3740090.1"/>
    </source>
</evidence>
<keyword evidence="6 9" id="KW-1133">Transmembrane helix</keyword>
<dbReference type="InterPro" id="IPR005578">
    <property type="entry name" value="Yif1_fam"/>
</dbReference>
<evidence type="ECO:0000256" key="8">
    <source>
        <dbReference type="ARBA" id="ARBA00023136"/>
    </source>
</evidence>
<comment type="caution">
    <text evidence="11">The sequence shown here is derived from an EMBL/GenBank/DDBJ whole genome shotgun (WGS) entry which is preliminary data.</text>
</comment>
<evidence type="ECO:0000256" key="10">
    <source>
        <dbReference type="SAM" id="MobiDB-lite"/>
    </source>
</evidence>
<feature type="transmembrane region" description="Helical" evidence="9">
    <location>
        <begin position="186"/>
        <end position="206"/>
    </location>
</feature>
<proteinExistence type="inferred from homology"/>
<evidence type="ECO:0000256" key="3">
    <source>
        <dbReference type="ARBA" id="ARBA00022692"/>
    </source>
</evidence>
<feature type="region of interest" description="Disordered" evidence="10">
    <location>
        <begin position="1"/>
        <end position="92"/>
    </location>
</feature>
<evidence type="ECO:0000256" key="7">
    <source>
        <dbReference type="ARBA" id="ARBA00023034"/>
    </source>
</evidence>
<keyword evidence="5 9" id="KW-0653">Protein transport</keyword>
<keyword evidence="4 9" id="KW-0256">Endoplasmic reticulum</keyword>
<dbReference type="GO" id="GO:0005789">
    <property type="term" value="C:endoplasmic reticulum membrane"/>
    <property type="evidence" value="ECO:0007669"/>
    <property type="project" value="UniProtKB-SubCell"/>
</dbReference>
<comment type="function">
    <text evidence="9">Has a role in transport between endoplasmic reticulum and Golgi.</text>
</comment>
<sequence>MSSPPPLRHPVPTHPAYIPEPPSTPGSPNGYQRFSSSPGPTQQQPALPQQQHVPAYMTSPFQHQQQQQQQQPHSLHPPHHPHQPSFVPQPDFAAWGVNDATAQFGMQLGSSAVAAGQEYVQKNFGGIIPLSSIKHHFNVSNSYVIRKLQLVAFPWTHKSWSRRVHRSEQGQAEYQDPREDINSPDLYIPLMAFVTYILISAFHSGLQSRFHPKILGESASSALAVVIVDFLFVYVGCYLLNVQASKQAVDIIAYSGYKFVGYVYVLCSTNFWVILTILSSYLYLSRALYYIIFFYFFFANGLFLLRSLRSLVLPDPALNSSTATISPGLRRRRISFLLIEAACQFAYMLFLVRV</sequence>
<dbReference type="PANTHER" id="PTHR14083">
    <property type="entry name" value="YIP1 INTERACTING FACTOR HOMOLOG YIF1 PROTEIN"/>
    <property type="match status" value="1"/>
</dbReference>
<evidence type="ECO:0000313" key="12">
    <source>
        <dbReference type="Proteomes" id="UP001142393"/>
    </source>
</evidence>
<evidence type="ECO:0000256" key="9">
    <source>
        <dbReference type="RuleBase" id="RU368073"/>
    </source>
</evidence>
<organism evidence="11 12">
    <name type="scientific">Lentinula detonsa</name>
    <dbReference type="NCBI Taxonomy" id="2804962"/>
    <lineage>
        <taxon>Eukaryota</taxon>
        <taxon>Fungi</taxon>
        <taxon>Dikarya</taxon>
        <taxon>Basidiomycota</taxon>
        <taxon>Agaricomycotina</taxon>
        <taxon>Agaricomycetes</taxon>
        <taxon>Agaricomycetidae</taxon>
        <taxon>Agaricales</taxon>
        <taxon>Marasmiineae</taxon>
        <taxon>Omphalotaceae</taxon>
        <taxon>Lentinula</taxon>
    </lineage>
</organism>
<dbReference type="GO" id="GO:0015031">
    <property type="term" value="P:protein transport"/>
    <property type="evidence" value="ECO:0007669"/>
    <property type="project" value="UniProtKB-KW"/>
</dbReference>
<evidence type="ECO:0000256" key="1">
    <source>
        <dbReference type="ARBA" id="ARBA00009727"/>
    </source>
</evidence>
<keyword evidence="7 9" id="KW-0333">Golgi apparatus</keyword>
<accession>A0A9W8NSQ9</accession>
<feature type="transmembrane region" description="Helical" evidence="9">
    <location>
        <begin position="218"/>
        <end position="240"/>
    </location>
</feature>
<feature type="transmembrane region" description="Helical" evidence="9">
    <location>
        <begin position="334"/>
        <end position="352"/>
    </location>
</feature>
<evidence type="ECO:0000256" key="2">
    <source>
        <dbReference type="ARBA" id="ARBA00022448"/>
    </source>
</evidence>
<comment type="subcellular location">
    <subcellularLocation>
        <location evidence="9">Endoplasmic reticulum membrane</location>
        <topology evidence="9">Multi-pass membrane protein</topology>
    </subcellularLocation>
    <subcellularLocation>
        <location evidence="9">Golgi apparatus membrane</location>
        <topology evidence="9">Multi-pass membrane protein</topology>
    </subcellularLocation>
</comment>
<keyword evidence="3 9" id="KW-0812">Transmembrane</keyword>
<dbReference type="Proteomes" id="UP001142393">
    <property type="component" value="Unassembled WGS sequence"/>
</dbReference>
<keyword evidence="8 9" id="KW-0472">Membrane</keyword>
<evidence type="ECO:0000256" key="6">
    <source>
        <dbReference type="ARBA" id="ARBA00022989"/>
    </source>
</evidence>
<dbReference type="GO" id="GO:0030134">
    <property type="term" value="C:COPII-coated ER to Golgi transport vesicle"/>
    <property type="evidence" value="ECO:0007669"/>
    <property type="project" value="TreeGrafter"/>
</dbReference>
<keyword evidence="12" id="KW-1185">Reference proteome</keyword>
<dbReference type="Pfam" id="PF03878">
    <property type="entry name" value="YIF1"/>
    <property type="match status" value="1"/>
</dbReference>
<feature type="compositionally biased region" description="Polar residues" evidence="10">
    <location>
        <begin position="26"/>
        <end position="37"/>
    </location>
</feature>
<dbReference type="GO" id="GO:0005793">
    <property type="term" value="C:endoplasmic reticulum-Golgi intermediate compartment"/>
    <property type="evidence" value="ECO:0007669"/>
    <property type="project" value="UniProtKB-UniRule"/>
</dbReference>
<feature type="transmembrane region" description="Helical" evidence="9">
    <location>
        <begin position="261"/>
        <end position="281"/>
    </location>
</feature>
<name>A0A9W8NSQ9_9AGAR</name>
<protein>
    <recommendedName>
        <fullName evidence="9">Protein YIF1</fullName>
    </recommendedName>
</protein>
<reference evidence="11 12" key="1">
    <citation type="journal article" date="2023" name="Proc. Natl. Acad. Sci. U.S.A.">
        <title>A global phylogenomic analysis of the shiitake genus Lentinula.</title>
        <authorList>
            <person name="Sierra-Patev S."/>
            <person name="Min B."/>
            <person name="Naranjo-Ortiz M."/>
            <person name="Looney B."/>
            <person name="Konkel Z."/>
            <person name="Slot J.C."/>
            <person name="Sakamoto Y."/>
            <person name="Steenwyk J.L."/>
            <person name="Rokas A."/>
            <person name="Carro J."/>
            <person name="Camarero S."/>
            <person name="Ferreira P."/>
            <person name="Molpeceres G."/>
            <person name="Ruiz-Duenas F.J."/>
            <person name="Serrano A."/>
            <person name="Henrissat B."/>
            <person name="Drula E."/>
            <person name="Hughes K.W."/>
            <person name="Mata J.L."/>
            <person name="Ishikawa N.K."/>
            <person name="Vargas-Isla R."/>
            <person name="Ushijima S."/>
            <person name="Smith C.A."/>
            <person name="Donoghue J."/>
            <person name="Ahrendt S."/>
            <person name="Andreopoulos W."/>
            <person name="He G."/>
            <person name="LaButti K."/>
            <person name="Lipzen A."/>
            <person name="Ng V."/>
            <person name="Riley R."/>
            <person name="Sandor L."/>
            <person name="Barry K."/>
            <person name="Martinez A.T."/>
            <person name="Xiao Y."/>
            <person name="Gibbons J.G."/>
            <person name="Terashima K."/>
            <person name="Grigoriev I.V."/>
            <person name="Hibbett D."/>
        </authorList>
    </citation>
    <scope>NUCLEOTIDE SEQUENCE [LARGE SCALE GENOMIC DNA]</scope>
    <source>
        <strain evidence="11 12">TFB7810</strain>
    </source>
</reference>